<dbReference type="RefSeq" id="WP_341468715.1">
    <property type="nucleotide sequence ID" value="NZ_CP128399.1"/>
</dbReference>
<evidence type="ECO:0008006" key="7">
    <source>
        <dbReference type="Google" id="ProtNLM"/>
    </source>
</evidence>
<keyword evidence="2" id="KW-0812">Transmembrane</keyword>
<keyword evidence="2" id="KW-0472">Membrane</keyword>
<evidence type="ECO:0000256" key="1">
    <source>
        <dbReference type="SAM" id="MobiDB-lite"/>
    </source>
</evidence>
<evidence type="ECO:0000313" key="5">
    <source>
        <dbReference type="Proteomes" id="UP000521676"/>
    </source>
</evidence>
<organism evidence="3 5">
    <name type="scientific">Candidatus Chlorohelix allophototropha</name>
    <dbReference type="NCBI Taxonomy" id="3003348"/>
    <lineage>
        <taxon>Bacteria</taxon>
        <taxon>Bacillati</taxon>
        <taxon>Chloroflexota</taxon>
        <taxon>Chloroflexia</taxon>
        <taxon>Candidatus Chloroheliales</taxon>
        <taxon>Candidatus Chloroheliaceae</taxon>
        <taxon>Candidatus Chlorohelix</taxon>
    </lineage>
</organism>
<dbReference type="EMBL" id="CP128399">
    <property type="protein sequence ID" value="WJW66822.1"/>
    <property type="molecule type" value="Genomic_DNA"/>
</dbReference>
<reference evidence="4" key="2">
    <citation type="journal article" date="2024" name="Nature">
        <title>Anoxygenic phototroph of the Chloroflexota uses a type I reaction centre.</title>
        <authorList>
            <person name="Tsuji J.M."/>
            <person name="Shaw N.A."/>
            <person name="Nagashima S."/>
            <person name="Venkiteswaran J.J."/>
            <person name="Schiff S.L."/>
            <person name="Watanabe T."/>
            <person name="Fukui M."/>
            <person name="Hanada S."/>
            <person name="Tank M."/>
            <person name="Neufeld J.D."/>
        </authorList>
    </citation>
    <scope>NUCLEOTIDE SEQUENCE</scope>
    <source>
        <strain evidence="4">L227-S17</strain>
    </source>
</reference>
<feature type="compositionally biased region" description="Basic and acidic residues" evidence="1">
    <location>
        <begin position="54"/>
        <end position="67"/>
    </location>
</feature>
<dbReference type="AlphaFoldDB" id="A0A8T7M0L3"/>
<dbReference type="Proteomes" id="UP001431572">
    <property type="component" value="Chromosome 1"/>
</dbReference>
<sequence>MGFFAGILKFTIGVTVGATVGAAVTTFIVTRDGGQTLEQLKGLVQEISNGAKEAYQEEQTRQTERRQQLIGDAGTARNTRKAEKKDK</sequence>
<feature type="region of interest" description="Disordered" evidence="1">
    <location>
        <begin position="54"/>
        <end position="87"/>
    </location>
</feature>
<evidence type="ECO:0000313" key="3">
    <source>
        <dbReference type="EMBL" id="NWJ44941.1"/>
    </source>
</evidence>
<feature type="transmembrane region" description="Helical" evidence="2">
    <location>
        <begin position="6"/>
        <end position="29"/>
    </location>
</feature>
<keyword evidence="2" id="KW-1133">Transmembrane helix</keyword>
<keyword evidence="6" id="KW-1185">Reference proteome</keyword>
<evidence type="ECO:0000256" key="2">
    <source>
        <dbReference type="SAM" id="Phobius"/>
    </source>
</evidence>
<proteinExistence type="predicted"/>
<accession>A0A8T7M0L3</accession>
<protein>
    <recommendedName>
        <fullName evidence="7">YtxH domain-containing protein</fullName>
    </recommendedName>
</protein>
<name>A0A8T7M0L3_9CHLR</name>
<dbReference type="Proteomes" id="UP000521676">
    <property type="component" value="Unassembled WGS sequence"/>
</dbReference>
<evidence type="ECO:0000313" key="6">
    <source>
        <dbReference type="Proteomes" id="UP001431572"/>
    </source>
</evidence>
<evidence type="ECO:0000313" key="4">
    <source>
        <dbReference type="EMBL" id="WJW66822.1"/>
    </source>
</evidence>
<dbReference type="EMBL" id="JACATZ010000001">
    <property type="protein sequence ID" value="NWJ44941.1"/>
    <property type="molecule type" value="Genomic_DNA"/>
</dbReference>
<reference evidence="3 5" key="1">
    <citation type="submission" date="2020-06" db="EMBL/GenBank/DDBJ databases">
        <title>Anoxygenic phototrophic Chloroflexota member uses a Type I reaction center.</title>
        <authorList>
            <person name="Tsuji J.M."/>
            <person name="Shaw N.A."/>
            <person name="Nagashima S."/>
            <person name="Venkiteswaran J."/>
            <person name="Schiff S.L."/>
            <person name="Hanada S."/>
            <person name="Tank M."/>
            <person name="Neufeld J.D."/>
        </authorList>
    </citation>
    <scope>NUCLEOTIDE SEQUENCE [LARGE SCALE GENOMIC DNA]</scope>
    <source>
        <strain evidence="3">L227-S17</strain>
    </source>
</reference>
<gene>
    <name evidence="3" type="ORF">HXX08_03595</name>
    <name evidence="4" type="ORF">OZ401_000067</name>
</gene>